<organism evidence="2">
    <name type="scientific">hydrothermal vent metagenome</name>
    <dbReference type="NCBI Taxonomy" id="652676"/>
    <lineage>
        <taxon>unclassified sequences</taxon>
        <taxon>metagenomes</taxon>
        <taxon>ecological metagenomes</taxon>
    </lineage>
</organism>
<protein>
    <submittedName>
        <fullName evidence="2">2-haloalkanoic acid dehalogenase</fullName>
        <ecNumber evidence="2">3.8.1.2</ecNumber>
    </submittedName>
</protein>
<dbReference type="SUPFAM" id="SSF56784">
    <property type="entry name" value="HAD-like"/>
    <property type="match status" value="1"/>
</dbReference>
<dbReference type="AlphaFoldDB" id="A0A160V6R5"/>
<gene>
    <name evidence="2" type="ORF">MGWOODY_Clf1376</name>
</gene>
<dbReference type="Gene3D" id="3.40.50.1000">
    <property type="entry name" value="HAD superfamily/HAD-like"/>
    <property type="match status" value="1"/>
</dbReference>
<accession>A0A160V6R5</accession>
<evidence type="ECO:0000256" key="1">
    <source>
        <dbReference type="ARBA" id="ARBA00022801"/>
    </source>
</evidence>
<name>A0A160V6R5_9ZZZZ</name>
<dbReference type="PANTHER" id="PTHR43316:SF3">
    <property type="entry name" value="HALOACID DEHALOGENASE, TYPE II (AFU_ORTHOLOGUE AFUA_2G07750)-RELATED"/>
    <property type="match status" value="1"/>
</dbReference>
<proteinExistence type="predicted"/>
<dbReference type="GO" id="GO:0018784">
    <property type="term" value="F:(S)-2-haloacid dehalogenase activity"/>
    <property type="evidence" value="ECO:0007669"/>
    <property type="project" value="UniProtKB-EC"/>
</dbReference>
<reference evidence="2" key="1">
    <citation type="submission" date="2015-10" db="EMBL/GenBank/DDBJ databases">
        <authorList>
            <person name="Gilbert D.G."/>
        </authorList>
    </citation>
    <scope>NUCLEOTIDE SEQUENCE</scope>
</reference>
<dbReference type="InterPro" id="IPR036412">
    <property type="entry name" value="HAD-like_sf"/>
</dbReference>
<dbReference type="NCBIfam" id="TIGR01549">
    <property type="entry name" value="HAD-SF-IA-v1"/>
    <property type="match status" value="1"/>
</dbReference>
<dbReference type="InterPro" id="IPR006439">
    <property type="entry name" value="HAD-SF_hydro_IA"/>
</dbReference>
<dbReference type="EMBL" id="FAXA01000081">
    <property type="protein sequence ID" value="CUV01472.1"/>
    <property type="molecule type" value="Genomic_DNA"/>
</dbReference>
<dbReference type="InterPro" id="IPR051540">
    <property type="entry name" value="S-2-haloacid_dehalogenase"/>
</dbReference>
<dbReference type="Pfam" id="PF00702">
    <property type="entry name" value="Hydrolase"/>
    <property type="match status" value="1"/>
</dbReference>
<dbReference type="SFLD" id="SFLDS00003">
    <property type="entry name" value="Haloacid_Dehalogenase"/>
    <property type="match status" value="1"/>
</dbReference>
<dbReference type="SFLD" id="SFLDG01129">
    <property type="entry name" value="C1.5:_HAD__Beta-PGM__Phosphata"/>
    <property type="match status" value="1"/>
</dbReference>
<dbReference type="EC" id="3.8.1.2" evidence="2"/>
<dbReference type="InterPro" id="IPR044924">
    <property type="entry name" value="HAD-SF_hydro_IA_REG-2-like_cap"/>
</dbReference>
<sequence>MIKAVSFDFYNTLVRFWPPLEEIQQAACHELGLTVEEDAITHGYAVADVLFNRENEERPLSKRSEEDRLEFFGRYEQLILKTAGIPVTIDLAQRVWKMAMTVPKDFVPFNDTVPALKQLRESGYKVGIITNLRRNLDELCEQVGLAPYLDFAVGSEEVGMEKPHPPIFMAALERVNAAPGEVVHVGDQLRSDVIGAQGVGTPGVRSNRSGYGPASGDCPTISSLSELGKLIESLNQT</sequence>
<dbReference type="Gene3D" id="1.10.150.720">
    <property type="entry name" value="Haloacid dehalogenase-like hydrolase"/>
    <property type="match status" value="1"/>
</dbReference>
<dbReference type="PANTHER" id="PTHR43316">
    <property type="entry name" value="HYDROLASE, HALOACID DELAHOGENASE-RELATED"/>
    <property type="match status" value="1"/>
</dbReference>
<evidence type="ECO:0000313" key="2">
    <source>
        <dbReference type="EMBL" id="CUV01472.1"/>
    </source>
</evidence>
<keyword evidence="1 2" id="KW-0378">Hydrolase</keyword>
<dbReference type="InterPro" id="IPR023214">
    <property type="entry name" value="HAD_sf"/>
</dbReference>
<dbReference type="PRINTS" id="PR00413">
    <property type="entry name" value="HADHALOGNASE"/>
</dbReference>